<protein>
    <submittedName>
        <fullName evidence="3">Uncharacterized protein</fullName>
    </submittedName>
</protein>
<evidence type="ECO:0000313" key="4">
    <source>
        <dbReference type="Proteomes" id="UP000516173"/>
    </source>
</evidence>
<organism evidence="3 4">
    <name type="scientific">Nocardia wallacei</name>
    <dbReference type="NCBI Taxonomy" id="480035"/>
    <lineage>
        <taxon>Bacteria</taxon>
        <taxon>Bacillati</taxon>
        <taxon>Actinomycetota</taxon>
        <taxon>Actinomycetes</taxon>
        <taxon>Mycobacteriales</taxon>
        <taxon>Nocardiaceae</taxon>
        <taxon>Nocardia</taxon>
    </lineage>
</organism>
<feature type="transmembrane region" description="Helical" evidence="2">
    <location>
        <begin position="211"/>
        <end position="231"/>
    </location>
</feature>
<keyword evidence="2" id="KW-0472">Membrane</keyword>
<evidence type="ECO:0000256" key="2">
    <source>
        <dbReference type="SAM" id="Phobius"/>
    </source>
</evidence>
<keyword evidence="2" id="KW-1133">Transmembrane helix</keyword>
<feature type="transmembrane region" description="Helical" evidence="2">
    <location>
        <begin position="34"/>
        <end position="53"/>
    </location>
</feature>
<keyword evidence="4" id="KW-1185">Reference proteome</keyword>
<evidence type="ECO:0000256" key="1">
    <source>
        <dbReference type="SAM" id="MobiDB-lite"/>
    </source>
</evidence>
<reference evidence="3 4" key="1">
    <citation type="submission" date="2020-08" db="EMBL/GenBank/DDBJ databases">
        <title>Genome Sequencing of Nocardia wallacei strain FMUON74 and assembly.</title>
        <authorList>
            <person name="Toyokawa M."/>
            <person name="Uesaka K."/>
        </authorList>
    </citation>
    <scope>NUCLEOTIDE SEQUENCE [LARGE SCALE GENOMIC DNA]</scope>
    <source>
        <strain evidence="3 4">FMUON74</strain>
    </source>
</reference>
<dbReference type="EMBL" id="AP023396">
    <property type="protein sequence ID" value="BCK55494.1"/>
    <property type="molecule type" value="Genomic_DNA"/>
</dbReference>
<dbReference type="AlphaFoldDB" id="A0A7G1KQH9"/>
<feature type="region of interest" description="Disordered" evidence="1">
    <location>
        <begin position="330"/>
        <end position="352"/>
    </location>
</feature>
<evidence type="ECO:0000313" key="3">
    <source>
        <dbReference type="EMBL" id="BCK55494.1"/>
    </source>
</evidence>
<sequence length="352" mass="37343">MSTGAMGVLTLFSLVAMAVDERQLLGESVWLKPFKFGLAFLLYSGTLAWLLSLPHKGSRATWWMGTVFAVTGFVDVGFIVLQAARGTFSHFNADHTDRVNDIGQIVFASGVPGLFVANLVIVLVLAWQRILDRPATRAIHAGLALAVAGMALGYLMGFTGEQTARDADGRPVPLAAGHTVTHTPDPLRDGGDTMPLTHWSTHGGDLRVPHFAGLHAIQVLLAAAVVLAWLARRHPWLTERVRARIVGVLAIGSAGVLAVLLRQALHAEPLLRPGRVTVLTAGGLIAIGTAAVLAITLRARREARAGTVLLHTGEPTTAAADSRAVTIGDAADSGLLPGRSREPVSEDVRRPW</sequence>
<accession>A0A7G1KQH9</accession>
<dbReference type="KEGG" id="nwl:NWFMUON74_32660"/>
<feature type="transmembrane region" description="Helical" evidence="2">
    <location>
        <begin position="138"/>
        <end position="156"/>
    </location>
</feature>
<feature type="transmembrane region" description="Helical" evidence="2">
    <location>
        <begin position="104"/>
        <end position="126"/>
    </location>
</feature>
<keyword evidence="2" id="KW-0812">Transmembrane</keyword>
<feature type="transmembrane region" description="Helical" evidence="2">
    <location>
        <begin position="243"/>
        <end position="264"/>
    </location>
</feature>
<dbReference type="Proteomes" id="UP000516173">
    <property type="component" value="Chromosome"/>
</dbReference>
<gene>
    <name evidence="3" type="ORF">NWFMUON74_32660</name>
</gene>
<feature type="transmembrane region" description="Helical" evidence="2">
    <location>
        <begin position="276"/>
        <end position="297"/>
    </location>
</feature>
<name>A0A7G1KQH9_9NOCA</name>
<proteinExistence type="predicted"/>
<feature type="transmembrane region" description="Helical" evidence="2">
    <location>
        <begin position="60"/>
        <end position="84"/>
    </location>
</feature>
<feature type="compositionally biased region" description="Basic and acidic residues" evidence="1">
    <location>
        <begin position="339"/>
        <end position="352"/>
    </location>
</feature>